<keyword evidence="3" id="KW-0963">Cytoplasm</keyword>
<keyword evidence="7" id="KW-0418">Kinase</keyword>
<gene>
    <name evidence="9" type="ORF">LB941_08590</name>
</gene>
<comment type="caution">
    <text evidence="9">The sequence shown here is derived from an EMBL/GenBank/DDBJ whole genome shotgun (WGS) entry which is preliminary data.</text>
</comment>
<proteinExistence type="predicted"/>
<evidence type="ECO:0000256" key="3">
    <source>
        <dbReference type="ARBA" id="ARBA00022490"/>
    </source>
</evidence>
<keyword evidence="4 9" id="KW-0762">Sugar transport</keyword>
<evidence type="ECO:0000313" key="10">
    <source>
        <dbReference type="Proteomes" id="UP001139006"/>
    </source>
</evidence>
<dbReference type="GO" id="GO:0005737">
    <property type="term" value="C:cytoplasm"/>
    <property type="evidence" value="ECO:0007669"/>
    <property type="project" value="UniProtKB-SubCell"/>
</dbReference>
<dbReference type="PROSITE" id="PS51101">
    <property type="entry name" value="PTS_EIIB_TYPE_4"/>
    <property type="match status" value="1"/>
</dbReference>
<protein>
    <submittedName>
        <fullName evidence="9">PTS sugar transporter subunit IIB</fullName>
    </submittedName>
</protein>
<keyword evidence="5" id="KW-0808">Transferase</keyword>
<dbReference type="Gene3D" id="3.40.35.10">
    <property type="entry name" value="Phosphotransferase system, sorbose subfamily IIB component"/>
    <property type="match status" value="1"/>
</dbReference>
<evidence type="ECO:0000256" key="6">
    <source>
        <dbReference type="ARBA" id="ARBA00022683"/>
    </source>
</evidence>
<dbReference type="Pfam" id="PF03830">
    <property type="entry name" value="PTSIIB_sorb"/>
    <property type="match status" value="1"/>
</dbReference>
<comment type="subcellular location">
    <subcellularLocation>
        <location evidence="1">Cytoplasm</location>
    </subcellularLocation>
</comment>
<dbReference type="RefSeq" id="WP_253361296.1">
    <property type="nucleotide sequence ID" value="NZ_JAIULA010000017.1"/>
</dbReference>
<evidence type="ECO:0000256" key="2">
    <source>
        <dbReference type="ARBA" id="ARBA00022448"/>
    </source>
</evidence>
<reference evidence="9 10" key="1">
    <citation type="journal article" date="2023" name="Int. J. Syst. Evol. Microbiol.">
        <title>Ligilactobacillus ubinensis sp. nov., a novel species isolated from the wild ferment of a durian fruit (Durio zibethinus).</title>
        <authorList>
            <person name="Heng Y.C."/>
            <person name="Menon N."/>
            <person name="Chen B."/>
            <person name="Loo B.Z.L."/>
            <person name="Wong G.W.J."/>
            <person name="Lim A.C.H."/>
            <person name="Silvaraju S."/>
            <person name="Kittelmann S."/>
        </authorList>
    </citation>
    <scope>NUCLEOTIDE SEQUENCE [LARGE SCALE GENOMIC DNA]</scope>
    <source>
        <strain evidence="9 10">WILCCON 0076</strain>
    </source>
</reference>
<dbReference type="CDD" id="cd00001">
    <property type="entry name" value="PTS_IIB_man"/>
    <property type="match status" value="1"/>
</dbReference>
<evidence type="ECO:0000256" key="1">
    <source>
        <dbReference type="ARBA" id="ARBA00004496"/>
    </source>
</evidence>
<dbReference type="GO" id="GO:0008982">
    <property type="term" value="F:protein-N(PI)-phosphohistidine-sugar phosphotransferase activity"/>
    <property type="evidence" value="ECO:0007669"/>
    <property type="project" value="InterPro"/>
</dbReference>
<evidence type="ECO:0000256" key="5">
    <source>
        <dbReference type="ARBA" id="ARBA00022679"/>
    </source>
</evidence>
<feature type="domain" description="PTS EIIB type-4" evidence="8">
    <location>
        <begin position="1"/>
        <end position="164"/>
    </location>
</feature>
<dbReference type="SUPFAM" id="SSF52728">
    <property type="entry name" value="PTS IIb component"/>
    <property type="match status" value="1"/>
</dbReference>
<evidence type="ECO:0000256" key="7">
    <source>
        <dbReference type="ARBA" id="ARBA00022777"/>
    </source>
</evidence>
<keyword evidence="10" id="KW-1185">Reference proteome</keyword>
<dbReference type="GO" id="GO:0009401">
    <property type="term" value="P:phosphoenolpyruvate-dependent sugar phosphotransferase system"/>
    <property type="evidence" value="ECO:0007669"/>
    <property type="project" value="UniProtKB-KW"/>
</dbReference>
<keyword evidence="2" id="KW-0813">Transport</keyword>
<accession>A0A9X2FMU3</accession>
<evidence type="ECO:0000313" key="9">
    <source>
        <dbReference type="EMBL" id="MCP0887391.1"/>
    </source>
</evidence>
<evidence type="ECO:0000259" key="8">
    <source>
        <dbReference type="PROSITE" id="PS51101"/>
    </source>
</evidence>
<name>A0A9X2FMU3_9LACO</name>
<organism evidence="9 10">
    <name type="scientific">Ligilactobacillus ubinensis</name>
    <dbReference type="NCBI Taxonomy" id="2876789"/>
    <lineage>
        <taxon>Bacteria</taxon>
        <taxon>Bacillati</taxon>
        <taxon>Bacillota</taxon>
        <taxon>Bacilli</taxon>
        <taxon>Lactobacillales</taxon>
        <taxon>Lactobacillaceae</taxon>
        <taxon>Ligilactobacillus</taxon>
    </lineage>
</organism>
<dbReference type="Proteomes" id="UP001139006">
    <property type="component" value="Unassembled WGS sequence"/>
</dbReference>
<sequence length="167" mass="18858">MDVRLLRIDSRLLHGQVATNWVKAAKVDRILVVSDGVAKDELRKVLIRQATPPGTKVNVIPINKMLRVYQDVRFAGLKVMVLVECPLDAQRLIESGIRINSINIGSLSFSMGRRMVTDTIAVNQTDVEAFTWLHNRGIQLETRKVSTDSKRDLWKALRENGLVKKTV</sequence>
<evidence type="ECO:0000256" key="4">
    <source>
        <dbReference type="ARBA" id="ARBA00022597"/>
    </source>
</evidence>
<dbReference type="AlphaFoldDB" id="A0A9X2FMU3"/>
<dbReference type="InterPro" id="IPR004720">
    <property type="entry name" value="PTS_IIB_sorbose-sp"/>
</dbReference>
<dbReference type="EMBL" id="JAIULA010000017">
    <property type="protein sequence ID" value="MCP0887391.1"/>
    <property type="molecule type" value="Genomic_DNA"/>
</dbReference>
<dbReference type="InterPro" id="IPR036667">
    <property type="entry name" value="PTS_IIB_sorbose-sp_sf"/>
</dbReference>
<dbReference type="GO" id="GO:0016301">
    <property type="term" value="F:kinase activity"/>
    <property type="evidence" value="ECO:0007669"/>
    <property type="project" value="UniProtKB-KW"/>
</dbReference>
<keyword evidence="6" id="KW-0598">Phosphotransferase system</keyword>